<dbReference type="InterPro" id="IPR003959">
    <property type="entry name" value="ATPase_AAA_core"/>
</dbReference>
<dbReference type="PANTHER" id="PTHR40396:SF1">
    <property type="entry name" value="ATPASE AAA-TYPE CORE DOMAIN-CONTAINING PROTEIN"/>
    <property type="match status" value="1"/>
</dbReference>
<name>A0ABT9QRY4_9ACTN</name>
<sequence length="425" mass="47445">MLLRFRVANHRSLREEAELSLVATEFNEGTARSTGVKSEGREISVVPLIGIFGANGSGKSNTLAAIRAMRSAVRGSVLEWARETGVPREPFALDPRARDETTLFEVDLILGESPVRYTYGFELSDERVEAEWLHAYPHGRKQVWFDREADRAPEEGGEFRFPGDGLKGGKEQLTEFTRANALFLTAAGTFNHPQLSVVYRWFLDNFWLVTSGDDIVERGSHTWGLLTDEKSGPRFREWVTKLLRAVDLGVTGMLIDASLPRDQQVRLLHRGVGSTSVPLDFITQESLGTHAWFAFLGPVFEGLERGSVLLADELDSSLHPMLVAEVIRLFQDPLSNPRGAQLIFTTHATAMLGTTLVGRPVDRDQVWITTKRKTGETELYPLIDARPRKEENLERGYLHGRYGGVPRVAPGEVAREVAHIRTGTE</sequence>
<evidence type="ECO:0000259" key="1">
    <source>
        <dbReference type="Pfam" id="PF13304"/>
    </source>
</evidence>
<reference evidence="2 3" key="1">
    <citation type="submission" date="2023-07" db="EMBL/GenBank/DDBJ databases">
        <title>Sequencing the genomes of 1000 actinobacteria strains.</title>
        <authorList>
            <person name="Klenk H.-P."/>
        </authorList>
    </citation>
    <scope>NUCLEOTIDE SEQUENCE [LARGE SCALE GENOMIC DNA]</scope>
    <source>
        <strain evidence="2 3">DSM 46740</strain>
    </source>
</reference>
<evidence type="ECO:0000313" key="3">
    <source>
        <dbReference type="Proteomes" id="UP001225356"/>
    </source>
</evidence>
<dbReference type="PANTHER" id="PTHR40396">
    <property type="entry name" value="ATPASE-LIKE PROTEIN"/>
    <property type="match status" value="1"/>
</dbReference>
<dbReference type="RefSeq" id="WP_307567391.1">
    <property type="nucleotide sequence ID" value="NZ_JAUSQU010000001.1"/>
</dbReference>
<keyword evidence="3" id="KW-1185">Reference proteome</keyword>
<dbReference type="Pfam" id="PF13304">
    <property type="entry name" value="AAA_21"/>
    <property type="match status" value="1"/>
</dbReference>
<protein>
    <recommendedName>
        <fullName evidence="1">ATPase AAA-type core domain-containing protein</fullName>
    </recommendedName>
</protein>
<feature type="domain" description="ATPase AAA-type core" evidence="1">
    <location>
        <begin position="49"/>
        <end position="347"/>
    </location>
</feature>
<dbReference type="SUPFAM" id="SSF52540">
    <property type="entry name" value="P-loop containing nucleoside triphosphate hydrolases"/>
    <property type="match status" value="1"/>
</dbReference>
<dbReference type="Proteomes" id="UP001225356">
    <property type="component" value="Unassembled WGS sequence"/>
</dbReference>
<proteinExistence type="predicted"/>
<dbReference type="Gene3D" id="3.40.50.300">
    <property type="entry name" value="P-loop containing nucleotide triphosphate hydrolases"/>
    <property type="match status" value="1"/>
</dbReference>
<gene>
    <name evidence="2" type="ORF">J2853_008717</name>
</gene>
<evidence type="ECO:0000313" key="2">
    <source>
        <dbReference type="EMBL" id="MDP9849506.1"/>
    </source>
</evidence>
<accession>A0ABT9QRY4</accession>
<comment type="caution">
    <text evidence="2">The sequence shown here is derived from an EMBL/GenBank/DDBJ whole genome shotgun (WGS) entry which is preliminary data.</text>
</comment>
<dbReference type="InterPro" id="IPR027417">
    <property type="entry name" value="P-loop_NTPase"/>
</dbReference>
<dbReference type="EMBL" id="JAUSQU010000001">
    <property type="protein sequence ID" value="MDP9849506.1"/>
    <property type="molecule type" value="Genomic_DNA"/>
</dbReference>
<organism evidence="2 3">
    <name type="scientific">Streptosporangium lutulentum</name>
    <dbReference type="NCBI Taxonomy" id="1461250"/>
    <lineage>
        <taxon>Bacteria</taxon>
        <taxon>Bacillati</taxon>
        <taxon>Actinomycetota</taxon>
        <taxon>Actinomycetes</taxon>
        <taxon>Streptosporangiales</taxon>
        <taxon>Streptosporangiaceae</taxon>
        <taxon>Streptosporangium</taxon>
    </lineage>
</organism>